<dbReference type="SUPFAM" id="SSF57701">
    <property type="entry name" value="Zn2/Cys6 DNA-binding domain"/>
    <property type="match status" value="1"/>
</dbReference>
<comment type="subcellular location">
    <subcellularLocation>
        <location evidence="1">Nucleus</location>
    </subcellularLocation>
</comment>
<evidence type="ECO:0000259" key="6">
    <source>
        <dbReference type="PROSITE" id="PS50048"/>
    </source>
</evidence>
<dbReference type="GO" id="GO:0000981">
    <property type="term" value="F:DNA-binding transcription factor activity, RNA polymerase II-specific"/>
    <property type="evidence" value="ECO:0007669"/>
    <property type="project" value="InterPro"/>
</dbReference>
<dbReference type="InterPro" id="IPR007219">
    <property type="entry name" value="XnlR_reg_dom"/>
</dbReference>
<keyword evidence="3" id="KW-0238">DNA-binding</keyword>
<feature type="region of interest" description="Disordered" evidence="5">
    <location>
        <begin position="182"/>
        <end position="203"/>
    </location>
</feature>
<organism evidence="7 8">
    <name type="scientific">Physocladia obscura</name>
    <dbReference type="NCBI Taxonomy" id="109957"/>
    <lineage>
        <taxon>Eukaryota</taxon>
        <taxon>Fungi</taxon>
        <taxon>Fungi incertae sedis</taxon>
        <taxon>Chytridiomycota</taxon>
        <taxon>Chytridiomycota incertae sedis</taxon>
        <taxon>Chytridiomycetes</taxon>
        <taxon>Chytridiales</taxon>
        <taxon>Chytriomycetaceae</taxon>
        <taxon>Physocladia</taxon>
    </lineage>
</organism>
<dbReference type="InterPro" id="IPR036864">
    <property type="entry name" value="Zn2-C6_fun-type_DNA-bd_sf"/>
</dbReference>
<feature type="compositionally biased region" description="Low complexity" evidence="5">
    <location>
        <begin position="48"/>
        <end position="58"/>
    </location>
</feature>
<dbReference type="Pfam" id="PF04082">
    <property type="entry name" value="Fungal_trans"/>
    <property type="match status" value="1"/>
</dbReference>
<dbReference type="InterPro" id="IPR001138">
    <property type="entry name" value="Zn2Cys6_DnaBD"/>
</dbReference>
<evidence type="ECO:0000256" key="3">
    <source>
        <dbReference type="ARBA" id="ARBA00023125"/>
    </source>
</evidence>
<dbReference type="GO" id="GO:0005634">
    <property type="term" value="C:nucleus"/>
    <property type="evidence" value="ECO:0007669"/>
    <property type="project" value="UniProtKB-SubCell"/>
</dbReference>
<feature type="domain" description="Zn(2)-C6 fungal-type" evidence="6">
    <location>
        <begin position="88"/>
        <end position="117"/>
    </location>
</feature>
<dbReference type="Gene3D" id="4.10.240.10">
    <property type="entry name" value="Zn(2)-C6 fungal-type DNA-binding domain"/>
    <property type="match status" value="1"/>
</dbReference>
<dbReference type="PANTHER" id="PTHR46910">
    <property type="entry name" value="TRANSCRIPTION FACTOR PDR1"/>
    <property type="match status" value="1"/>
</dbReference>
<evidence type="ECO:0000256" key="4">
    <source>
        <dbReference type="ARBA" id="ARBA00023242"/>
    </source>
</evidence>
<dbReference type="GO" id="GO:0006351">
    <property type="term" value="P:DNA-templated transcription"/>
    <property type="evidence" value="ECO:0007669"/>
    <property type="project" value="InterPro"/>
</dbReference>
<sequence>MFDYDESKAQKKRRMEVDATNLGFDDCNDLDGNYGNEDNDNDNDNDNNDTINGNGNYNEANQASSAVLISTKITKSGKESNRKRITRACDPCRRKRAKCSGDTPCVLCVAKPHLCVYAPLSKTKREDVDGTAANSSHSASSSAARLDTIERRLGSIENVLSRVVPLLEKLLVTLQTTQQQRQQKQKHQQQQQEQQNSVVRMPQQSTFSPSIPAISLAHLLHDTNDTSYKTGGFLVNTEETALTFWGSTSALGGSTNNVHLYKSIPRYVNGTLMVHIPARTIQQEVRESQSTKNTPLGSRSSQHSIFPIRRAEFSDIGESRQQSENGNSLKRGDSTSKLGSILSSSSFSTLSVLLEPVQLSDIIPFPETFIDMILTNFWEQFHPQFPLVNQLWFTSELKNLRSLPCISVESHWRFILLLTSIVALMVNFTPSLSMKLFISKVPTATAKSEQKSESEAVLKHLLDSYKKILFDHFEIADVIVIQSLLFVVMVSAFGRGSRFTGTWGYMGLAVRFSYELGLHRSIKELGVQHPTFDRDSIELRNKTWHCVNIMETYTCIWTGRPLGTNASDWDAEYPSGKSQEMVLLRQHIDLVLVIGKILRFANRAQQVDVDLYVSDITQQLEKWWMQLDDNWRNNKFHNRWNSQAMMSLMYHSAVILFHRSAFFKIDHPDCLNSSRAITALVSRFETGPIEDECIVLFPTFTYCAMMACTVQINGMLSSSASGDTVRFFMAVRDLEMCMRVFENLRGTFINAERCWKTVMDFLVAKGIKLDELVKSARNSAENLGISLVSSSSSSSSSSSPSASVSFKSESVEAPILGTLPGTTPLTEGLNSLDITSWSKDLTDSRKLYIQPIGASGSSSSNLNGLSNGLGLLDGLSLFDLAGLGGLNGMIETDFHFTGLPPQQQQHQQQNQLFTESLFPQQPQLFQPHLQQQQFQQQQINQLANNYAGRTLPQFVQSPMRLQRQQSLFPSPQHQQLHQIHHFANNDQHEIQGGHQSHVQIHQQNQRLQPHVLTSPLVLKPLCGVGGMGMNWSK</sequence>
<accession>A0AAD5XBU2</accession>
<dbReference type="EMBL" id="JADGJH010001078">
    <property type="protein sequence ID" value="KAJ3119253.1"/>
    <property type="molecule type" value="Genomic_DNA"/>
</dbReference>
<dbReference type="GO" id="GO:0003677">
    <property type="term" value="F:DNA binding"/>
    <property type="evidence" value="ECO:0007669"/>
    <property type="project" value="UniProtKB-KW"/>
</dbReference>
<feature type="compositionally biased region" description="Low complexity" evidence="5">
    <location>
        <begin position="182"/>
        <end position="195"/>
    </location>
</feature>
<dbReference type="GO" id="GO:0008270">
    <property type="term" value="F:zinc ion binding"/>
    <property type="evidence" value="ECO:0007669"/>
    <property type="project" value="InterPro"/>
</dbReference>
<comment type="caution">
    <text evidence="7">The sequence shown here is derived from an EMBL/GenBank/DDBJ whole genome shotgun (WGS) entry which is preliminary data.</text>
</comment>
<name>A0AAD5XBU2_9FUNG</name>
<gene>
    <name evidence="7" type="ORF">HK100_000396</name>
</gene>
<dbReference type="AlphaFoldDB" id="A0AAD5XBU2"/>
<dbReference type="PANTHER" id="PTHR46910:SF3">
    <property type="entry name" value="HALOTOLERANCE PROTEIN 9-RELATED"/>
    <property type="match status" value="1"/>
</dbReference>
<dbReference type="InterPro" id="IPR050987">
    <property type="entry name" value="AtrR-like"/>
</dbReference>
<keyword evidence="8" id="KW-1185">Reference proteome</keyword>
<dbReference type="SMART" id="SM00906">
    <property type="entry name" value="Fungal_trans"/>
    <property type="match status" value="1"/>
</dbReference>
<proteinExistence type="predicted"/>
<dbReference type="SMART" id="SM00066">
    <property type="entry name" value="GAL4"/>
    <property type="match status" value="1"/>
</dbReference>
<dbReference type="PROSITE" id="PS00463">
    <property type="entry name" value="ZN2_CY6_FUNGAL_1"/>
    <property type="match status" value="1"/>
</dbReference>
<dbReference type="CDD" id="cd12148">
    <property type="entry name" value="fungal_TF_MHR"/>
    <property type="match status" value="1"/>
</dbReference>
<feature type="compositionally biased region" description="Acidic residues" evidence="5">
    <location>
        <begin position="37"/>
        <end position="47"/>
    </location>
</feature>
<protein>
    <recommendedName>
        <fullName evidence="6">Zn(2)-C6 fungal-type domain-containing protein</fullName>
    </recommendedName>
</protein>
<keyword evidence="2" id="KW-0479">Metal-binding</keyword>
<evidence type="ECO:0000256" key="5">
    <source>
        <dbReference type="SAM" id="MobiDB-lite"/>
    </source>
</evidence>
<reference evidence="7" key="1">
    <citation type="submission" date="2020-05" db="EMBL/GenBank/DDBJ databases">
        <title>Phylogenomic resolution of chytrid fungi.</title>
        <authorList>
            <person name="Stajich J.E."/>
            <person name="Amses K."/>
            <person name="Simmons R."/>
            <person name="Seto K."/>
            <person name="Myers J."/>
            <person name="Bonds A."/>
            <person name="Quandt C.A."/>
            <person name="Barry K."/>
            <person name="Liu P."/>
            <person name="Grigoriev I."/>
            <person name="Longcore J.E."/>
            <person name="James T.Y."/>
        </authorList>
    </citation>
    <scope>NUCLEOTIDE SEQUENCE</scope>
    <source>
        <strain evidence="7">JEL0513</strain>
    </source>
</reference>
<dbReference type="Proteomes" id="UP001211907">
    <property type="component" value="Unassembled WGS sequence"/>
</dbReference>
<evidence type="ECO:0000256" key="1">
    <source>
        <dbReference type="ARBA" id="ARBA00004123"/>
    </source>
</evidence>
<evidence type="ECO:0000313" key="7">
    <source>
        <dbReference type="EMBL" id="KAJ3119253.1"/>
    </source>
</evidence>
<dbReference type="Pfam" id="PF00172">
    <property type="entry name" value="Zn_clus"/>
    <property type="match status" value="1"/>
</dbReference>
<dbReference type="PROSITE" id="PS50048">
    <property type="entry name" value="ZN2_CY6_FUNGAL_2"/>
    <property type="match status" value="1"/>
</dbReference>
<keyword evidence="4" id="KW-0539">Nucleus</keyword>
<feature type="region of interest" description="Disordered" evidence="5">
    <location>
        <begin position="33"/>
        <end position="59"/>
    </location>
</feature>
<dbReference type="CDD" id="cd00067">
    <property type="entry name" value="GAL4"/>
    <property type="match status" value="1"/>
</dbReference>
<evidence type="ECO:0000313" key="8">
    <source>
        <dbReference type="Proteomes" id="UP001211907"/>
    </source>
</evidence>
<evidence type="ECO:0000256" key="2">
    <source>
        <dbReference type="ARBA" id="ARBA00022723"/>
    </source>
</evidence>